<dbReference type="EnsemblMetazoa" id="Aqu2.1.01388_001">
    <property type="protein sequence ID" value="Aqu2.1.01388_001"/>
    <property type="gene ID" value="Aqu2.1.01388"/>
</dbReference>
<reference evidence="3" key="1">
    <citation type="submission" date="2017-05" db="UniProtKB">
        <authorList>
            <consortium name="EnsemblMetazoa"/>
        </authorList>
    </citation>
    <scope>IDENTIFICATION</scope>
</reference>
<keyword evidence="2" id="KW-0472">Membrane</keyword>
<feature type="region of interest" description="Disordered" evidence="1">
    <location>
        <begin position="32"/>
        <end position="66"/>
    </location>
</feature>
<name>A0A1X7SH57_AMPQE</name>
<dbReference type="AlphaFoldDB" id="A0A1X7SH57"/>
<keyword evidence="2" id="KW-0812">Transmembrane</keyword>
<evidence type="ECO:0000313" key="3">
    <source>
        <dbReference type="EnsemblMetazoa" id="Aqu2.1.01388_001"/>
    </source>
</evidence>
<keyword evidence="2" id="KW-1133">Transmembrane helix</keyword>
<organism evidence="3">
    <name type="scientific">Amphimedon queenslandica</name>
    <name type="common">Sponge</name>
    <dbReference type="NCBI Taxonomy" id="400682"/>
    <lineage>
        <taxon>Eukaryota</taxon>
        <taxon>Metazoa</taxon>
        <taxon>Porifera</taxon>
        <taxon>Demospongiae</taxon>
        <taxon>Heteroscleromorpha</taxon>
        <taxon>Haplosclerida</taxon>
        <taxon>Niphatidae</taxon>
        <taxon>Amphimedon</taxon>
    </lineage>
</organism>
<feature type="region of interest" description="Disordered" evidence="1">
    <location>
        <begin position="99"/>
        <end position="126"/>
    </location>
</feature>
<evidence type="ECO:0000256" key="2">
    <source>
        <dbReference type="SAM" id="Phobius"/>
    </source>
</evidence>
<protein>
    <submittedName>
        <fullName evidence="3">Uncharacterized protein</fullName>
    </submittedName>
</protein>
<feature type="compositionally biased region" description="Basic and acidic residues" evidence="1">
    <location>
        <begin position="107"/>
        <end position="126"/>
    </location>
</feature>
<sequence>MKLCVSTKTHHIIAVNVGFYFAMFSSHYSKSFHQKSTKRVPPTQQLQAPPISQEEEPERERYGGLTRQEKGAKYVINFVGIAKRCNRLMRNIDRMNLNEGHGLSLDRVSKLPKEHDKPVKPVSDDK</sequence>
<proteinExistence type="predicted"/>
<feature type="transmembrane region" description="Helical" evidence="2">
    <location>
        <begin position="12"/>
        <end position="29"/>
    </location>
</feature>
<dbReference type="InParanoid" id="A0A1X7SH57"/>
<evidence type="ECO:0000256" key="1">
    <source>
        <dbReference type="SAM" id="MobiDB-lite"/>
    </source>
</evidence>
<accession>A0A1X7SH57</accession>